<sequence>MSRGRGQAMRNAERPSNAASSNWDDDYEPRANLYRPDYEPRADLYPMDNERPQSAAPIKTNFPRLTLTTDYTMWRNAL</sequence>
<dbReference type="Proteomes" id="UP000595437">
    <property type="component" value="Chromosome 5"/>
</dbReference>
<accession>A0A7T8KEN0</accession>
<dbReference type="EMBL" id="CP045894">
    <property type="protein sequence ID" value="QQP54522.1"/>
    <property type="molecule type" value="Genomic_DNA"/>
</dbReference>
<dbReference type="AlphaFoldDB" id="A0A7T8KEN0"/>
<reference evidence="3" key="1">
    <citation type="submission" date="2021-01" db="EMBL/GenBank/DDBJ databases">
        <title>Caligus Genome Assembly.</title>
        <authorList>
            <person name="Gallardo-Escarate C."/>
        </authorList>
    </citation>
    <scope>NUCLEOTIDE SEQUENCE [LARGE SCALE GENOMIC DNA]</scope>
</reference>
<proteinExistence type="predicted"/>
<organism evidence="2 3">
    <name type="scientific">Caligus rogercresseyi</name>
    <name type="common">Sea louse</name>
    <dbReference type="NCBI Taxonomy" id="217165"/>
    <lineage>
        <taxon>Eukaryota</taxon>
        <taxon>Metazoa</taxon>
        <taxon>Ecdysozoa</taxon>
        <taxon>Arthropoda</taxon>
        <taxon>Crustacea</taxon>
        <taxon>Multicrustacea</taxon>
        <taxon>Hexanauplia</taxon>
        <taxon>Copepoda</taxon>
        <taxon>Siphonostomatoida</taxon>
        <taxon>Caligidae</taxon>
        <taxon>Caligus</taxon>
    </lineage>
</organism>
<keyword evidence="3" id="KW-1185">Reference proteome</keyword>
<feature type="region of interest" description="Disordered" evidence="1">
    <location>
        <begin position="1"/>
        <end position="59"/>
    </location>
</feature>
<protein>
    <submittedName>
        <fullName evidence="2">Uncharacterized protein</fullName>
    </submittedName>
</protein>
<evidence type="ECO:0000256" key="1">
    <source>
        <dbReference type="SAM" id="MobiDB-lite"/>
    </source>
</evidence>
<name>A0A7T8KEN0_CALRO</name>
<evidence type="ECO:0000313" key="2">
    <source>
        <dbReference type="EMBL" id="QQP54522.1"/>
    </source>
</evidence>
<evidence type="ECO:0000313" key="3">
    <source>
        <dbReference type="Proteomes" id="UP000595437"/>
    </source>
</evidence>
<gene>
    <name evidence="2" type="ORF">FKW44_007377</name>
</gene>